<dbReference type="Proteomes" id="UP000257039">
    <property type="component" value="Unassembled WGS sequence"/>
</dbReference>
<gene>
    <name evidence="2" type="ORF">B9G39_27590</name>
</gene>
<dbReference type="AlphaFoldDB" id="A0A4P9VGX4"/>
<evidence type="ECO:0000313" key="3">
    <source>
        <dbReference type="Proteomes" id="UP000257039"/>
    </source>
</evidence>
<organism evidence="2 3">
    <name type="scientific">Zooshikella ganghwensis</name>
    <dbReference type="NCBI Taxonomy" id="202772"/>
    <lineage>
        <taxon>Bacteria</taxon>
        <taxon>Pseudomonadati</taxon>
        <taxon>Pseudomonadota</taxon>
        <taxon>Gammaproteobacteria</taxon>
        <taxon>Oceanospirillales</taxon>
        <taxon>Zooshikellaceae</taxon>
        <taxon>Zooshikella</taxon>
    </lineage>
</organism>
<name>A0A4P9VGX4_9GAMM</name>
<keyword evidence="3" id="KW-1185">Reference proteome</keyword>
<keyword evidence="1" id="KW-0812">Transmembrane</keyword>
<proteinExistence type="predicted"/>
<keyword evidence="1" id="KW-0472">Membrane</keyword>
<sequence>MNNIETNFTYLTILGGLFISGGLISFCLRFFFSSFSRDFTGVIKLTVVWILLMTFFIFTLSFFSVIDYPFKKLLWMVVIPAISFYGVLDFDGFE</sequence>
<feature type="transmembrane region" description="Helical" evidence="1">
    <location>
        <begin position="72"/>
        <end position="90"/>
    </location>
</feature>
<evidence type="ECO:0000313" key="2">
    <source>
        <dbReference type="EMBL" id="RDH41629.1"/>
    </source>
</evidence>
<protein>
    <submittedName>
        <fullName evidence="2">Uncharacterized protein</fullName>
    </submittedName>
</protein>
<comment type="caution">
    <text evidence="2">The sequence shown here is derived from an EMBL/GenBank/DDBJ whole genome shotgun (WGS) entry which is preliminary data.</text>
</comment>
<accession>A0A4P9VGX4</accession>
<feature type="transmembrane region" description="Helical" evidence="1">
    <location>
        <begin position="44"/>
        <end position="66"/>
    </location>
</feature>
<dbReference type="EMBL" id="NDXW01000006">
    <property type="protein sequence ID" value="RDH41629.1"/>
    <property type="molecule type" value="Genomic_DNA"/>
</dbReference>
<keyword evidence="1" id="KW-1133">Transmembrane helix</keyword>
<evidence type="ECO:0000256" key="1">
    <source>
        <dbReference type="SAM" id="Phobius"/>
    </source>
</evidence>
<feature type="transmembrane region" description="Helical" evidence="1">
    <location>
        <begin position="12"/>
        <end position="32"/>
    </location>
</feature>
<reference evidence="2 3" key="1">
    <citation type="submission" date="2017-04" db="EMBL/GenBank/DDBJ databases">
        <title>Draft genome sequence of Zooshikella ganghwensis VG4 isolated from Red Sea sediments.</title>
        <authorList>
            <person name="Rehman Z."/>
            <person name="Alam I."/>
            <person name="Kamau A."/>
            <person name="Bajic V."/>
            <person name="Leiknes T."/>
        </authorList>
    </citation>
    <scope>NUCLEOTIDE SEQUENCE [LARGE SCALE GENOMIC DNA]</scope>
    <source>
        <strain evidence="2 3">VG4</strain>
    </source>
</reference>